<dbReference type="EMBL" id="WLYX01000001">
    <property type="protein sequence ID" value="MTD34012.1"/>
    <property type="molecule type" value="Genomic_DNA"/>
</dbReference>
<name>A0A844GE25_9NEIS</name>
<evidence type="ECO:0000313" key="1">
    <source>
        <dbReference type="EMBL" id="MTD34012.1"/>
    </source>
</evidence>
<keyword evidence="2" id="KW-1185">Reference proteome</keyword>
<dbReference type="Pfam" id="PF05772">
    <property type="entry name" value="NinB"/>
    <property type="match status" value="1"/>
</dbReference>
<evidence type="ECO:0000313" key="2">
    <source>
        <dbReference type="Proteomes" id="UP000446658"/>
    </source>
</evidence>
<sequence length="148" mass="16474">MTDTFAIPNPNSLRPVMLRVWEAVNAEVKGEQEAVQVVIKKMSKRSAEANALMWVRLHELAAQTDWHGIKLSPDEFKDLLSAGLVKSKVVPNIDGTGFVIVGQRTSKFTVAQMNDMITLIEAFGSERGVRFSADPRIVPKAKKQQTIR</sequence>
<dbReference type="RefSeq" id="WP_230371195.1">
    <property type="nucleotide sequence ID" value="NZ_WLYX01000001.1"/>
</dbReference>
<dbReference type="InterPro" id="IPR008711">
    <property type="entry name" value="Recombinase_NinB"/>
</dbReference>
<proteinExistence type="predicted"/>
<organism evidence="1 2">
    <name type="scientific">Paludibacterium denitrificans</name>
    <dbReference type="NCBI Taxonomy" id="2675226"/>
    <lineage>
        <taxon>Bacteria</taxon>
        <taxon>Pseudomonadati</taxon>
        <taxon>Pseudomonadota</taxon>
        <taxon>Betaproteobacteria</taxon>
        <taxon>Neisseriales</taxon>
        <taxon>Chromobacteriaceae</taxon>
        <taxon>Paludibacterium</taxon>
    </lineage>
</organism>
<dbReference type="Proteomes" id="UP000446658">
    <property type="component" value="Unassembled WGS sequence"/>
</dbReference>
<comment type="caution">
    <text evidence="1">The sequence shown here is derived from an EMBL/GenBank/DDBJ whole genome shotgun (WGS) entry which is preliminary data.</text>
</comment>
<protein>
    <submittedName>
        <fullName evidence="1">Recombination protein NinB</fullName>
    </submittedName>
</protein>
<accession>A0A844GE25</accession>
<gene>
    <name evidence="1" type="ORF">GKE73_16375</name>
</gene>
<reference evidence="1 2" key="1">
    <citation type="submission" date="2019-11" db="EMBL/GenBank/DDBJ databases">
        <title>Draft genome sequence of Paludibacterium sp. dN18-1.</title>
        <authorList>
            <person name="Im W.-T."/>
        </authorList>
    </citation>
    <scope>NUCLEOTIDE SEQUENCE [LARGE SCALE GENOMIC DNA]</scope>
    <source>
        <strain evidence="2">dN 18-1</strain>
    </source>
</reference>
<dbReference type="AlphaFoldDB" id="A0A844GE25"/>
<dbReference type="Gene3D" id="1.10.3790.10">
    <property type="entry name" value="NinB"/>
    <property type="match status" value="1"/>
</dbReference>
<dbReference type="InterPro" id="IPR036619">
    <property type="entry name" value="NinB_sf"/>
</dbReference>
<dbReference type="SUPFAM" id="SSF103370">
    <property type="entry name" value="NinB"/>
    <property type="match status" value="1"/>
</dbReference>